<dbReference type="InterPro" id="IPR001279">
    <property type="entry name" value="Metallo-B-lactamas"/>
</dbReference>
<dbReference type="GO" id="GO:0004521">
    <property type="term" value="F:RNA endonuclease activity"/>
    <property type="evidence" value="ECO:0007669"/>
    <property type="project" value="UniProtKB-UniRule"/>
</dbReference>
<evidence type="ECO:0000256" key="7">
    <source>
        <dbReference type="ARBA" id="ARBA00022833"/>
    </source>
</evidence>
<feature type="binding site" evidence="13">
    <location>
        <position position="72"/>
    </location>
    <ligand>
        <name>Zn(2+)</name>
        <dbReference type="ChEBI" id="CHEBI:29105"/>
        <label>1</label>
        <note>catalytic</note>
    </ligand>
</feature>
<dbReference type="AlphaFoldDB" id="A0A252F2E2"/>
<protein>
    <recommendedName>
        <fullName evidence="10">Ribonuclease J</fullName>
        <shortName evidence="10">RNase J</shortName>
        <ecNumber evidence="10">3.1.-.-</ecNumber>
    </recommendedName>
</protein>
<accession>A0A252F2E2</accession>
<dbReference type="InterPro" id="IPR011108">
    <property type="entry name" value="RMMBL"/>
</dbReference>
<dbReference type="Pfam" id="PF00753">
    <property type="entry name" value="Lactamase_B"/>
    <property type="match status" value="1"/>
</dbReference>
<evidence type="ECO:0000259" key="14">
    <source>
        <dbReference type="SMART" id="SM00849"/>
    </source>
</evidence>
<evidence type="ECO:0000256" key="5">
    <source>
        <dbReference type="ARBA" id="ARBA00022759"/>
    </source>
</evidence>
<keyword evidence="3 10" id="KW-0540">Nuclease</keyword>
<dbReference type="RefSeq" id="WP_087021249.1">
    <property type="nucleotide sequence ID" value="NZ_CP178353.1"/>
</dbReference>
<evidence type="ECO:0000256" key="11">
    <source>
        <dbReference type="PIRSR" id="PIRSR004803-1"/>
    </source>
</evidence>
<feature type="binding site" evidence="13">
    <location>
        <position position="74"/>
    </location>
    <ligand>
        <name>Zn(2+)</name>
        <dbReference type="ChEBI" id="CHEBI:29105"/>
        <label>1</label>
        <note>catalytic</note>
    </ligand>
</feature>
<dbReference type="CDD" id="cd07714">
    <property type="entry name" value="RNaseJ_MBL-fold"/>
    <property type="match status" value="1"/>
</dbReference>
<comment type="caution">
    <text evidence="15">The sequence shown here is derived from an EMBL/GenBank/DDBJ whole genome shotgun (WGS) entry which is preliminary data.</text>
</comment>
<dbReference type="InterPro" id="IPR041636">
    <property type="entry name" value="RNase_J_C"/>
</dbReference>
<dbReference type="InterPro" id="IPR030854">
    <property type="entry name" value="RNase_J_bac"/>
</dbReference>
<feature type="binding site" evidence="13">
    <location>
        <position position="387"/>
    </location>
    <ligand>
        <name>Zn(2+)</name>
        <dbReference type="ChEBI" id="CHEBI:29105"/>
        <label>1</label>
        <note>catalytic</note>
    </ligand>
</feature>
<dbReference type="GO" id="GO:0003723">
    <property type="term" value="F:RNA binding"/>
    <property type="evidence" value="ECO:0007669"/>
    <property type="project" value="UniProtKB-UniRule"/>
</dbReference>
<keyword evidence="8 10" id="KW-0269">Exonuclease</keyword>
<feature type="binding site" evidence="13">
    <location>
        <position position="45"/>
    </location>
    <ligand>
        <name>Ca(2+)</name>
        <dbReference type="ChEBI" id="CHEBI:29108"/>
    </ligand>
</feature>
<feature type="active site" description="Proton acceptor" evidence="11">
    <location>
        <position position="365"/>
    </location>
</feature>
<feature type="binding site" evidence="13">
    <location>
        <position position="75"/>
    </location>
    <ligand>
        <name>Zn(2+)</name>
        <dbReference type="ChEBI" id="CHEBI:29105"/>
        <label>1</label>
        <note>catalytic</note>
    </ligand>
</feature>
<feature type="binding site" evidence="13">
    <location>
        <position position="47"/>
    </location>
    <ligand>
        <name>Ca(2+)</name>
        <dbReference type="ChEBI" id="CHEBI:29108"/>
    </ligand>
</feature>
<feature type="binding site" evidence="12">
    <location>
        <begin position="229"/>
        <end position="231"/>
    </location>
    <ligand>
        <name>substrate</name>
    </ligand>
</feature>
<comment type="subunit">
    <text evidence="10">Homodimer, may be a subunit of the RNA degradosome.</text>
</comment>
<keyword evidence="6 10" id="KW-0378">Hydrolase</keyword>
<dbReference type="GO" id="GO:0008270">
    <property type="term" value="F:zinc ion binding"/>
    <property type="evidence" value="ECO:0007669"/>
    <property type="project" value="InterPro"/>
</dbReference>
<dbReference type="NCBIfam" id="TIGR00649">
    <property type="entry name" value="MG423"/>
    <property type="match status" value="1"/>
</dbReference>
<dbReference type="PROSITE" id="PS01292">
    <property type="entry name" value="UPF0036"/>
    <property type="match status" value="1"/>
</dbReference>
<evidence type="ECO:0000256" key="10">
    <source>
        <dbReference type="HAMAP-Rule" id="MF_01491"/>
    </source>
</evidence>
<feature type="binding site" evidence="10 12">
    <location>
        <begin position="361"/>
        <end position="365"/>
    </location>
    <ligand>
        <name>substrate</name>
    </ligand>
</feature>
<keyword evidence="7 13" id="KW-0862">Zinc</keyword>
<dbReference type="OrthoDB" id="9758375at2"/>
<dbReference type="InterPro" id="IPR042173">
    <property type="entry name" value="RNase_J_2"/>
</dbReference>
<proteinExistence type="inferred from homology"/>
<dbReference type="Proteomes" id="UP000194903">
    <property type="component" value="Unassembled WGS sequence"/>
</dbReference>
<keyword evidence="4 13" id="KW-0479">Metal-binding</keyword>
<evidence type="ECO:0000256" key="9">
    <source>
        <dbReference type="ARBA" id="ARBA00022884"/>
    </source>
</evidence>
<dbReference type="SMART" id="SM00849">
    <property type="entry name" value="Lactamase_B"/>
    <property type="match status" value="1"/>
</dbReference>
<evidence type="ECO:0000256" key="2">
    <source>
        <dbReference type="ARBA" id="ARBA00022490"/>
    </source>
</evidence>
<dbReference type="Gene3D" id="3.40.50.10710">
    <property type="entry name" value="Metallo-hydrolase/oxidoreductase"/>
    <property type="match status" value="1"/>
</dbReference>
<evidence type="ECO:0000313" key="16">
    <source>
        <dbReference type="Proteomes" id="UP000194903"/>
    </source>
</evidence>
<keyword evidence="16" id="KW-1185">Reference proteome</keyword>
<dbReference type="GO" id="GO:0006364">
    <property type="term" value="P:rRNA processing"/>
    <property type="evidence" value="ECO:0007669"/>
    <property type="project" value="UniProtKB-UniRule"/>
</dbReference>
<dbReference type="InterPro" id="IPR036866">
    <property type="entry name" value="RibonucZ/Hydroxyglut_hydro"/>
</dbReference>
<keyword evidence="9 10" id="KW-0694">RNA-binding</keyword>
<dbReference type="Pfam" id="PF17770">
    <property type="entry name" value="RNase_J_C"/>
    <property type="match status" value="1"/>
</dbReference>
<dbReference type="HAMAP" id="MF_01491">
    <property type="entry name" value="RNase_J_bact"/>
    <property type="match status" value="1"/>
</dbReference>
<dbReference type="GO" id="GO:0005737">
    <property type="term" value="C:cytoplasm"/>
    <property type="evidence" value="ECO:0007669"/>
    <property type="project" value="UniProtKB-SubCell"/>
</dbReference>
<organism evidence="15 16">
    <name type="scientific">Butyricicoccus porcorum</name>
    <dbReference type="NCBI Taxonomy" id="1945634"/>
    <lineage>
        <taxon>Bacteria</taxon>
        <taxon>Bacillati</taxon>
        <taxon>Bacillota</taxon>
        <taxon>Clostridia</taxon>
        <taxon>Eubacteriales</taxon>
        <taxon>Butyricicoccaceae</taxon>
        <taxon>Butyricicoccus</taxon>
    </lineage>
</organism>
<feature type="domain" description="Metallo-beta-lactamase" evidence="14">
    <location>
        <begin position="17"/>
        <end position="210"/>
    </location>
</feature>
<evidence type="ECO:0000256" key="1">
    <source>
        <dbReference type="ARBA" id="ARBA00004496"/>
    </source>
</evidence>
<dbReference type="PANTHER" id="PTHR43694">
    <property type="entry name" value="RIBONUCLEASE J"/>
    <property type="match status" value="1"/>
</dbReference>
<sequence length="552" mass="60771">MKEKLKIIPLGGLNEIGKNMTVVEYGQDIFVIDCGLAFPDNEMLGVDLVIPDITYLRRHRNKVRGIVITHGHEDHIGALPYVLKELNVPVYCTRLVAGILNSKFEEHRMLGKVKINCVKAGDHIKLGCFNIELIHTNHSIADSVALAVRTPLGTIIHTGDFKIDATPVSGEMIDLTRFGELGKEGVLALMSDSTNVERSGYTPSELEVGKTFEAQFKGCDQRIIIATFASNIYRVQQVLDAAAHHGRKVAICGRSMENIARVAMELGYLTAPKNVLIDIADINRYPKSKVVVVCTGSQGEAMSALYRMAFSGHKQVEIGAGDKIIISASAIPGNEKSVTKMINELSKKGADVVYDRSAIIHVSGHACCEELKLMLSLVKPKYFIPVHGEYRMLRRHGELAVQTGVNPRHVIIADIGRPVEITAKTARLANPVPSGKVLVDGFGIGDVGTAVLRDRKHLSEDGLLVVVVTLDSESGIVIAGPDIVSRGFIYVKEAEDLMEELRRISQRALDRCIDEQIRDWTTIKANVKNDLSEFLYRKTKRSPMILPVIMEI</sequence>
<dbReference type="Pfam" id="PF22505">
    <property type="entry name" value="RNase_J_b_CASP"/>
    <property type="match status" value="1"/>
</dbReference>
<dbReference type="PIRSF" id="PIRSF004803">
    <property type="entry name" value="RnjA"/>
    <property type="match status" value="1"/>
</dbReference>
<keyword evidence="2 10" id="KW-0963">Cytoplasm</keyword>
<dbReference type="Gene3D" id="3.60.15.10">
    <property type="entry name" value="Ribonuclease Z/Hydroxyacylglutathione hydrolase-like"/>
    <property type="match status" value="1"/>
</dbReference>
<evidence type="ECO:0000256" key="12">
    <source>
        <dbReference type="PIRSR" id="PIRSR004803-2"/>
    </source>
</evidence>
<comment type="subcellular location">
    <subcellularLocation>
        <location evidence="1 10">Cytoplasm</location>
    </subcellularLocation>
</comment>
<feature type="binding site" evidence="13">
    <location>
        <position position="160"/>
    </location>
    <ligand>
        <name>Zn(2+)</name>
        <dbReference type="ChEBI" id="CHEBI:29105"/>
        <label>1</label>
        <note>catalytic</note>
    </ligand>
</feature>
<dbReference type="InterPro" id="IPR055132">
    <property type="entry name" value="RNase_J_b_CASP"/>
</dbReference>
<evidence type="ECO:0000256" key="13">
    <source>
        <dbReference type="PIRSR" id="PIRSR004803-3"/>
    </source>
</evidence>
<name>A0A252F2E2_9FIRM</name>
<feature type="binding site" evidence="13">
    <location>
        <position position="440"/>
    </location>
    <ligand>
        <name>Ca(2+)</name>
        <dbReference type="ChEBI" id="CHEBI:29108"/>
    </ligand>
</feature>
<feature type="binding site" evidence="13">
    <location>
        <position position="138"/>
    </location>
    <ligand>
        <name>Zn(2+)</name>
        <dbReference type="ChEBI" id="CHEBI:29105"/>
        <label>1</label>
        <note>catalytic</note>
    </ligand>
</feature>
<comment type="cofactor">
    <cofactor evidence="13">
        <name>Ca(2+)</name>
        <dbReference type="ChEBI" id="CHEBI:29108"/>
    </cofactor>
    <text evidence="13">Binds 1 Ca(2+) cation per subunit. Seen in 1 crystal structure, it is not clear if it is physiologically important.</text>
</comment>
<keyword evidence="5 10" id="KW-0255">Endonuclease</keyword>
<dbReference type="InterPro" id="IPR001587">
    <property type="entry name" value="RNase_J_CS"/>
</dbReference>
<evidence type="ECO:0000313" key="15">
    <source>
        <dbReference type="EMBL" id="OUM19967.1"/>
    </source>
</evidence>
<evidence type="ECO:0000256" key="3">
    <source>
        <dbReference type="ARBA" id="ARBA00022722"/>
    </source>
</evidence>
<dbReference type="InterPro" id="IPR004613">
    <property type="entry name" value="RNase_J"/>
</dbReference>
<comment type="similarity">
    <text evidence="10">Belongs to the metallo-beta-lactamase superfamily. RNA-metabolizing metallo-beta-lactamase-like family. Bacterial RNase J subfamily.</text>
</comment>
<evidence type="ECO:0000256" key="8">
    <source>
        <dbReference type="ARBA" id="ARBA00022839"/>
    </source>
</evidence>
<feature type="active site" description="Proton donor" evidence="11">
    <location>
        <position position="192"/>
    </location>
</feature>
<reference evidence="15 16" key="1">
    <citation type="submission" date="2017-05" db="EMBL/GenBank/DDBJ databases">
        <title>Butyricicoccus porcorum sp. nov. a butyrate-producing bacterium from the swine intestinal tract.</title>
        <authorList>
            <person name="Trachsel J."/>
            <person name="Humphrey S."/>
            <person name="Allen H.K."/>
        </authorList>
    </citation>
    <scope>NUCLEOTIDE SEQUENCE [LARGE SCALE GENOMIC DNA]</scope>
    <source>
        <strain evidence="15">BB10</strain>
    </source>
</reference>
<gene>
    <name evidence="10" type="primary">rnj</name>
    <name evidence="15" type="ORF">CBW42_10845</name>
</gene>
<evidence type="ECO:0000256" key="4">
    <source>
        <dbReference type="ARBA" id="ARBA00022723"/>
    </source>
</evidence>
<dbReference type="SUPFAM" id="SSF56281">
    <property type="entry name" value="Metallo-hydrolase/oxidoreductase"/>
    <property type="match status" value="1"/>
</dbReference>
<dbReference type="GO" id="GO:0004534">
    <property type="term" value="F:5'-3' RNA exonuclease activity"/>
    <property type="evidence" value="ECO:0007669"/>
    <property type="project" value="UniProtKB-UniRule"/>
</dbReference>
<comment type="function">
    <text evidence="10">An RNase that has 5'-3' exonuclease and possibly endonuclease activity. Involved in maturation of rRNA and in some organisms also mRNA maturation and/or decay.</text>
</comment>
<evidence type="ECO:0000256" key="6">
    <source>
        <dbReference type="ARBA" id="ARBA00022801"/>
    </source>
</evidence>
<keyword evidence="10" id="KW-0698">rRNA processing</keyword>
<dbReference type="PANTHER" id="PTHR43694:SF1">
    <property type="entry name" value="RIBONUCLEASE J"/>
    <property type="match status" value="1"/>
</dbReference>
<dbReference type="Pfam" id="PF07521">
    <property type="entry name" value="RMMBL"/>
    <property type="match status" value="1"/>
</dbReference>
<feature type="binding site" evidence="13">
    <location>
        <position position="70"/>
    </location>
    <ligand>
        <name>Zn(2+)</name>
        <dbReference type="ChEBI" id="CHEBI:29105"/>
        <label>1</label>
        <note>catalytic</note>
    </ligand>
</feature>
<dbReference type="EMBL" id="NHOC01000009">
    <property type="protein sequence ID" value="OUM19967.1"/>
    <property type="molecule type" value="Genomic_DNA"/>
</dbReference>
<dbReference type="FunFam" id="3.10.20.580:FF:000001">
    <property type="entry name" value="Ribonuclease J"/>
    <property type="match status" value="1"/>
</dbReference>
<dbReference type="Gene3D" id="3.10.20.580">
    <property type="match status" value="1"/>
</dbReference>
<dbReference type="EC" id="3.1.-.-" evidence="10"/>
<keyword evidence="13" id="KW-0106">Calcium</keyword>
<comment type="cofactor">
    <cofactor evidence="13">
        <name>Zn(2+)</name>
        <dbReference type="ChEBI" id="CHEBI:29105"/>
    </cofactor>
    <text evidence="13">Binds 2 Zn(2+) ions per subunit. It is not clear if Zn(2+) or Mg(2+) is physiologically important.</text>
</comment>